<evidence type="ECO:0000256" key="6">
    <source>
        <dbReference type="HAMAP-Rule" id="MF_00337"/>
    </source>
</evidence>
<dbReference type="EMBL" id="CADCTR010003164">
    <property type="protein sequence ID" value="CAA9385343.1"/>
    <property type="molecule type" value="Genomic_DNA"/>
</dbReference>
<dbReference type="PIRSF" id="PIRSF006488">
    <property type="entry name" value="Exonuc_VII_S"/>
    <property type="match status" value="1"/>
</dbReference>
<evidence type="ECO:0000256" key="2">
    <source>
        <dbReference type="ARBA" id="ARBA00022490"/>
    </source>
</evidence>
<dbReference type="InterPro" id="IPR003761">
    <property type="entry name" value="Exonuc_VII_S"/>
</dbReference>
<dbReference type="SUPFAM" id="SSF116842">
    <property type="entry name" value="XseB-like"/>
    <property type="match status" value="1"/>
</dbReference>
<reference evidence="7" key="1">
    <citation type="submission" date="2020-02" db="EMBL/GenBank/DDBJ databases">
        <authorList>
            <person name="Meier V. D."/>
        </authorList>
    </citation>
    <scope>NUCLEOTIDE SEQUENCE</scope>
    <source>
        <strain evidence="7">AVDCRST_MAG93</strain>
    </source>
</reference>
<organism evidence="7">
    <name type="scientific">uncultured Chloroflexia bacterium</name>
    <dbReference type="NCBI Taxonomy" id="1672391"/>
    <lineage>
        <taxon>Bacteria</taxon>
        <taxon>Bacillati</taxon>
        <taxon>Chloroflexota</taxon>
        <taxon>Chloroflexia</taxon>
        <taxon>environmental samples</taxon>
    </lineage>
</organism>
<protein>
    <recommendedName>
        <fullName evidence="6">Exodeoxyribonuclease 7 small subunit</fullName>
        <ecNumber evidence="6">3.1.11.6</ecNumber>
    </recommendedName>
    <alternativeName>
        <fullName evidence="6">Exodeoxyribonuclease VII small subunit</fullName>
        <shortName evidence="6">Exonuclease VII small subunit</shortName>
    </alternativeName>
</protein>
<gene>
    <name evidence="6" type="primary">xseB</name>
    <name evidence="7" type="ORF">AVDCRST_MAG93-9420</name>
</gene>
<evidence type="ECO:0000256" key="1">
    <source>
        <dbReference type="ARBA" id="ARBA00009998"/>
    </source>
</evidence>
<sequence length="79" mass="8749">MKTTEQEQSYEALMARLVVIVERLEEGELSLADALTLYEEGMVVGQACEQHLKAVSLRVEQLTAGPEGTRLEPWNNGTS</sequence>
<evidence type="ECO:0000256" key="3">
    <source>
        <dbReference type="ARBA" id="ARBA00022722"/>
    </source>
</evidence>
<comment type="subcellular location">
    <subcellularLocation>
        <location evidence="6">Cytoplasm</location>
    </subcellularLocation>
</comment>
<dbReference type="GO" id="GO:0005829">
    <property type="term" value="C:cytosol"/>
    <property type="evidence" value="ECO:0007669"/>
    <property type="project" value="TreeGrafter"/>
</dbReference>
<keyword evidence="4 6" id="KW-0378">Hydrolase</keyword>
<dbReference type="GO" id="GO:0008855">
    <property type="term" value="F:exodeoxyribonuclease VII activity"/>
    <property type="evidence" value="ECO:0007669"/>
    <property type="project" value="UniProtKB-UniRule"/>
</dbReference>
<proteinExistence type="inferred from homology"/>
<dbReference type="InterPro" id="IPR037004">
    <property type="entry name" value="Exonuc_VII_ssu_sf"/>
</dbReference>
<evidence type="ECO:0000256" key="4">
    <source>
        <dbReference type="ARBA" id="ARBA00022801"/>
    </source>
</evidence>
<dbReference type="PANTHER" id="PTHR34137:SF1">
    <property type="entry name" value="EXODEOXYRIBONUCLEASE 7 SMALL SUBUNIT"/>
    <property type="match status" value="1"/>
</dbReference>
<comment type="subunit">
    <text evidence="6">Heterooligomer composed of large and small subunits.</text>
</comment>
<dbReference type="GO" id="GO:0009318">
    <property type="term" value="C:exodeoxyribonuclease VII complex"/>
    <property type="evidence" value="ECO:0007669"/>
    <property type="project" value="UniProtKB-UniRule"/>
</dbReference>
<comment type="similarity">
    <text evidence="1 6">Belongs to the XseB family.</text>
</comment>
<keyword evidence="5 6" id="KW-0269">Exonuclease</keyword>
<keyword evidence="2 6" id="KW-0963">Cytoplasm</keyword>
<dbReference type="AlphaFoldDB" id="A0A6J4NKC4"/>
<dbReference type="Gene3D" id="1.10.287.1040">
    <property type="entry name" value="Exonuclease VII, small subunit"/>
    <property type="match status" value="1"/>
</dbReference>
<dbReference type="EC" id="3.1.11.6" evidence="6"/>
<name>A0A6J4NKC4_9CHLR</name>
<dbReference type="GO" id="GO:0006308">
    <property type="term" value="P:DNA catabolic process"/>
    <property type="evidence" value="ECO:0007669"/>
    <property type="project" value="UniProtKB-UniRule"/>
</dbReference>
<dbReference type="NCBIfam" id="TIGR01280">
    <property type="entry name" value="xseB"/>
    <property type="match status" value="1"/>
</dbReference>
<evidence type="ECO:0000256" key="5">
    <source>
        <dbReference type="ARBA" id="ARBA00022839"/>
    </source>
</evidence>
<dbReference type="Pfam" id="PF02609">
    <property type="entry name" value="Exonuc_VII_S"/>
    <property type="match status" value="1"/>
</dbReference>
<dbReference type="PANTHER" id="PTHR34137">
    <property type="entry name" value="EXODEOXYRIBONUCLEASE 7 SMALL SUBUNIT"/>
    <property type="match status" value="1"/>
</dbReference>
<comment type="function">
    <text evidence="6">Bidirectionally degrades single-stranded DNA into large acid-insoluble oligonucleotides, which are then degraded further into small acid-soluble oligonucleotides.</text>
</comment>
<accession>A0A6J4NKC4</accession>
<dbReference type="HAMAP" id="MF_00337">
    <property type="entry name" value="Exonuc_7_S"/>
    <property type="match status" value="1"/>
</dbReference>
<comment type="catalytic activity">
    <reaction evidence="6">
        <text>Exonucleolytic cleavage in either 5'- to 3'- or 3'- to 5'-direction to yield nucleoside 5'-phosphates.</text>
        <dbReference type="EC" id="3.1.11.6"/>
    </reaction>
</comment>
<evidence type="ECO:0000313" key="7">
    <source>
        <dbReference type="EMBL" id="CAA9385343.1"/>
    </source>
</evidence>
<keyword evidence="3 6" id="KW-0540">Nuclease</keyword>